<gene>
    <name evidence="3" type="ORF">ElyMa_003275100</name>
</gene>
<name>A0AAV4JBR0_9GAST</name>
<feature type="compositionally biased region" description="Polar residues" evidence="1">
    <location>
        <begin position="294"/>
        <end position="304"/>
    </location>
</feature>
<comment type="caution">
    <text evidence="3">The sequence shown here is derived from an EMBL/GenBank/DDBJ whole genome shotgun (WGS) entry which is preliminary data.</text>
</comment>
<feature type="region of interest" description="Disordered" evidence="1">
    <location>
        <begin position="288"/>
        <end position="429"/>
    </location>
</feature>
<proteinExistence type="predicted"/>
<organism evidence="3 4">
    <name type="scientific">Elysia marginata</name>
    <dbReference type="NCBI Taxonomy" id="1093978"/>
    <lineage>
        <taxon>Eukaryota</taxon>
        <taxon>Metazoa</taxon>
        <taxon>Spiralia</taxon>
        <taxon>Lophotrochozoa</taxon>
        <taxon>Mollusca</taxon>
        <taxon>Gastropoda</taxon>
        <taxon>Heterobranchia</taxon>
        <taxon>Euthyneura</taxon>
        <taxon>Panpulmonata</taxon>
        <taxon>Sacoglossa</taxon>
        <taxon>Placobranchoidea</taxon>
        <taxon>Plakobranchidae</taxon>
        <taxon>Elysia</taxon>
    </lineage>
</organism>
<accession>A0AAV4JBR0</accession>
<dbReference type="EMBL" id="BMAT01006742">
    <property type="protein sequence ID" value="GFS18907.1"/>
    <property type="molecule type" value="Genomic_DNA"/>
</dbReference>
<keyword evidence="2" id="KW-1133">Transmembrane helix</keyword>
<sequence>MTLTVEKSRISCQRSANDPRGVEASSANPKLSNVPNITTLHQDLTISYHHHLLPTSPICYLILLSSHSPTRPSRHGNHRDSCYQLYNSGCDIDVQGTGKIYLALLSYKTADDVIKTCCDVVSNSNGLCDEDNMCGLSFYISLASFERVKAALLPAPLAWKSGTLTPTVFEFDGWAGGETTIGLRLVMGDLMTDGHLIDSASAALTIAGPSDFYSNLTIRTDMGAEAQFIYRLACDTSYAGDDCATNCLEQPQLQVCKAQARQGPGGVNNRGVSQQALKYFGSPLARCPNHPGVPTSTVSPSDEVSSGTPTGASSLSSSSPSAATSSSETSSPPTTAITDGDLATDIFGTNKPGGGSSLPTTIVPSVVPTKVQTSELPDITSTSSQSLESSSGIDSLYTTTTPTHTTQAMTPKAPSTTQTTTIVSTQQQPIPTTSASVLPTLITSTQPLLTTAASTKTSPMSTSSARQTSLFKTTLEQQPTVTATPTLPAGQTTATTSIPTQPATLPVVQYTSTDPAHDPVTSRPSVTIPEFPATTALAQTAKNPMRYWAIIVGGVVGGLAVMAILGFLLYRSRQKTLQKRQEIYTVTPQSISSIEENGTSGRSDVPMTTALL</sequence>
<feature type="transmembrane region" description="Helical" evidence="2">
    <location>
        <begin position="547"/>
        <end position="570"/>
    </location>
</feature>
<feature type="region of interest" description="Disordered" evidence="1">
    <location>
        <begin position="1"/>
        <end position="30"/>
    </location>
</feature>
<dbReference type="Proteomes" id="UP000762676">
    <property type="component" value="Unassembled WGS sequence"/>
</dbReference>
<reference evidence="3 4" key="1">
    <citation type="journal article" date="2021" name="Elife">
        <title>Chloroplast acquisition without the gene transfer in kleptoplastic sea slugs, Plakobranchus ocellatus.</title>
        <authorList>
            <person name="Maeda T."/>
            <person name="Takahashi S."/>
            <person name="Yoshida T."/>
            <person name="Shimamura S."/>
            <person name="Takaki Y."/>
            <person name="Nagai Y."/>
            <person name="Toyoda A."/>
            <person name="Suzuki Y."/>
            <person name="Arimoto A."/>
            <person name="Ishii H."/>
            <person name="Satoh N."/>
            <person name="Nishiyama T."/>
            <person name="Hasebe M."/>
            <person name="Maruyama T."/>
            <person name="Minagawa J."/>
            <person name="Obokata J."/>
            <person name="Shigenobu S."/>
        </authorList>
    </citation>
    <scope>NUCLEOTIDE SEQUENCE [LARGE SCALE GENOMIC DNA]</scope>
</reference>
<protein>
    <submittedName>
        <fullName evidence="3">Uncharacterized protein</fullName>
    </submittedName>
</protein>
<feature type="compositionally biased region" description="Low complexity" evidence="1">
    <location>
        <begin position="305"/>
        <end position="336"/>
    </location>
</feature>
<feature type="compositionally biased region" description="Low complexity" evidence="1">
    <location>
        <begin position="381"/>
        <end position="429"/>
    </location>
</feature>
<keyword evidence="2" id="KW-0472">Membrane</keyword>
<keyword evidence="2" id="KW-0812">Transmembrane</keyword>
<feature type="compositionally biased region" description="Polar residues" evidence="1">
    <location>
        <begin position="1"/>
        <end position="16"/>
    </location>
</feature>
<feature type="compositionally biased region" description="Polar residues" evidence="1">
    <location>
        <begin position="593"/>
        <end position="602"/>
    </location>
</feature>
<evidence type="ECO:0000313" key="4">
    <source>
        <dbReference type="Proteomes" id="UP000762676"/>
    </source>
</evidence>
<evidence type="ECO:0000256" key="1">
    <source>
        <dbReference type="SAM" id="MobiDB-lite"/>
    </source>
</evidence>
<evidence type="ECO:0000256" key="2">
    <source>
        <dbReference type="SAM" id="Phobius"/>
    </source>
</evidence>
<feature type="region of interest" description="Disordered" evidence="1">
    <location>
        <begin position="593"/>
        <end position="612"/>
    </location>
</feature>
<dbReference type="AlphaFoldDB" id="A0AAV4JBR0"/>
<keyword evidence="4" id="KW-1185">Reference proteome</keyword>
<evidence type="ECO:0000313" key="3">
    <source>
        <dbReference type="EMBL" id="GFS18907.1"/>
    </source>
</evidence>